<dbReference type="AlphaFoldDB" id="A0A1Y1IAP9"/>
<gene>
    <name evidence="2" type="ORF">KFL_002540210</name>
</gene>
<accession>A0A1Y1IAP9</accession>
<sequence length="117" mass="13335">MAPRFDRLPSFEAAQIIYVHEDAVCDLELPASPMWVDLRGLCHTSLFDAAEDTAEKAQPSAEQTTKAEREALLHHLGGQRMGGEFERKPKASREQPLRCNMMPRRVHHNLQQPRAVY</sequence>
<organism evidence="2 3">
    <name type="scientific">Klebsormidium nitens</name>
    <name type="common">Green alga</name>
    <name type="synonym">Ulothrix nitens</name>
    <dbReference type="NCBI Taxonomy" id="105231"/>
    <lineage>
        <taxon>Eukaryota</taxon>
        <taxon>Viridiplantae</taxon>
        <taxon>Streptophyta</taxon>
        <taxon>Klebsormidiophyceae</taxon>
        <taxon>Klebsormidiales</taxon>
        <taxon>Klebsormidiaceae</taxon>
        <taxon>Klebsormidium</taxon>
    </lineage>
</organism>
<proteinExistence type="predicted"/>
<evidence type="ECO:0000313" key="2">
    <source>
        <dbReference type="EMBL" id="GAQ85787.1"/>
    </source>
</evidence>
<protein>
    <submittedName>
        <fullName evidence="2">Uncharacterized protein</fullName>
    </submittedName>
</protein>
<reference evidence="2 3" key="1">
    <citation type="journal article" date="2014" name="Nat. Commun.">
        <title>Klebsormidium flaccidum genome reveals primary factors for plant terrestrial adaptation.</title>
        <authorList>
            <person name="Hori K."/>
            <person name="Maruyama F."/>
            <person name="Fujisawa T."/>
            <person name="Togashi T."/>
            <person name="Yamamoto N."/>
            <person name="Seo M."/>
            <person name="Sato S."/>
            <person name="Yamada T."/>
            <person name="Mori H."/>
            <person name="Tajima N."/>
            <person name="Moriyama T."/>
            <person name="Ikeuchi M."/>
            <person name="Watanabe M."/>
            <person name="Wada H."/>
            <person name="Kobayashi K."/>
            <person name="Saito M."/>
            <person name="Masuda T."/>
            <person name="Sasaki-Sekimoto Y."/>
            <person name="Mashiguchi K."/>
            <person name="Awai K."/>
            <person name="Shimojima M."/>
            <person name="Masuda S."/>
            <person name="Iwai M."/>
            <person name="Nobusawa T."/>
            <person name="Narise T."/>
            <person name="Kondo S."/>
            <person name="Saito H."/>
            <person name="Sato R."/>
            <person name="Murakawa M."/>
            <person name="Ihara Y."/>
            <person name="Oshima-Yamada Y."/>
            <person name="Ohtaka K."/>
            <person name="Satoh M."/>
            <person name="Sonobe K."/>
            <person name="Ishii M."/>
            <person name="Ohtani R."/>
            <person name="Kanamori-Sato M."/>
            <person name="Honoki R."/>
            <person name="Miyazaki D."/>
            <person name="Mochizuki H."/>
            <person name="Umetsu J."/>
            <person name="Higashi K."/>
            <person name="Shibata D."/>
            <person name="Kamiya Y."/>
            <person name="Sato N."/>
            <person name="Nakamura Y."/>
            <person name="Tabata S."/>
            <person name="Ida S."/>
            <person name="Kurokawa K."/>
            <person name="Ohta H."/>
        </authorList>
    </citation>
    <scope>NUCLEOTIDE SEQUENCE [LARGE SCALE GENOMIC DNA]</scope>
    <source>
        <strain evidence="2 3">NIES-2285</strain>
    </source>
</reference>
<feature type="compositionally biased region" description="Basic and acidic residues" evidence="1">
    <location>
        <begin position="83"/>
        <end position="96"/>
    </location>
</feature>
<feature type="region of interest" description="Disordered" evidence="1">
    <location>
        <begin position="76"/>
        <end position="117"/>
    </location>
</feature>
<keyword evidence="3" id="KW-1185">Reference proteome</keyword>
<evidence type="ECO:0000256" key="1">
    <source>
        <dbReference type="SAM" id="MobiDB-lite"/>
    </source>
</evidence>
<dbReference type="Proteomes" id="UP000054558">
    <property type="component" value="Unassembled WGS sequence"/>
</dbReference>
<dbReference type="EMBL" id="DF237203">
    <property type="protein sequence ID" value="GAQ85787.1"/>
    <property type="molecule type" value="Genomic_DNA"/>
</dbReference>
<evidence type="ECO:0000313" key="3">
    <source>
        <dbReference type="Proteomes" id="UP000054558"/>
    </source>
</evidence>
<name>A0A1Y1IAP9_KLENI</name>